<evidence type="ECO:0000256" key="2">
    <source>
        <dbReference type="ARBA" id="ARBA00022771"/>
    </source>
</evidence>
<proteinExistence type="predicted"/>
<keyword evidence="3" id="KW-0862">Zinc</keyword>
<dbReference type="GO" id="GO:0016925">
    <property type="term" value="P:protein sumoylation"/>
    <property type="evidence" value="ECO:0007669"/>
    <property type="project" value="TreeGrafter"/>
</dbReference>
<evidence type="ECO:0000259" key="6">
    <source>
        <dbReference type="PROSITE" id="PS51044"/>
    </source>
</evidence>
<organism evidence="7">
    <name type="scientific">Arundo donax</name>
    <name type="common">Giant reed</name>
    <name type="synonym">Donax arundinaceus</name>
    <dbReference type="NCBI Taxonomy" id="35708"/>
    <lineage>
        <taxon>Eukaryota</taxon>
        <taxon>Viridiplantae</taxon>
        <taxon>Streptophyta</taxon>
        <taxon>Embryophyta</taxon>
        <taxon>Tracheophyta</taxon>
        <taxon>Spermatophyta</taxon>
        <taxon>Magnoliopsida</taxon>
        <taxon>Liliopsida</taxon>
        <taxon>Poales</taxon>
        <taxon>Poaceae</taxon>
        <taxon>PACMAD clade</taxon>
        <taxon>Arundinoideae</taxon>
        <taxon>Arundineae</taxon>
        <taxon>Arundo</taxon>
    </lineage>
</organism>
<dbReference type="GO" id="GO:0000785">
    <property type="term" value="C:chromatin"/>
    <property type="evidence" value="ECO:0007669"/>
    <property type="project" value="TreeGrafter"/>
</dbReference>
<protein>
    <recommendedName>
        <fullName evidence="6">SP-RING-type domain-containing protein</fullName>
    </recommendedName>
</protein>
<feature type="region of interest" description="Disordered" evidence="5">
    <location>
        <begin position="411"/>
        <end position="500"/>
    </location>
</feature>
<sequence length="500" mass="53616">MEMNLRKPTWRCPYCNTPSNFIDLRIDQKMTKILQETGDDVIDVLVFADGSWKAASAHDEKSDRHTGDAIQLTGDTVETNSSSFHVIDLINGNDDDDLPMNWSASEDTKPLLNNQDLSVADYLPDLPISALARTEDLCLGDGNNGVSDMALSSRQNLSPASTSGLGSSSFGTLESILPQNVMRPVITDAVSPSLETSNATSGMQHVSQETHPEIVQLQPQIGPVRRPIPRNPRREPVGVQALPVPLQNPGSSRRLQPNIPLSPVALPSPASSTYQANQVTNLESVIAPVSNGGGPLPRTPSAAIPLHPQSTTLDARNTSSHLPSRVVGLSAPQLMGMRPLPGIRGQAGGANTYRAPPMQQTLNLNQDSLNTLMNQTALAAADQTTTAAQVRPTQADIQSHLPVQQSQALRSQAVHRAATPQAVPRAPRHLQSPSVSTVAPSTPDDLPELPVDENWRPTGQMRGSLTGNAYSNAIERYLGQAAQQQSQARPPNTSDARRPH</sequence>
<dbReference type="PANTHER" id="PTHR10782">
    <property type="entry name" value="ZINC FINGER MIZ DOMAIN-CONTAINING PROTEIN"/>
    <property type="match status" value="1"/>
</dbReference>
<evidence type="ECO:0000256" key="3">
    <source>
        <dbReference type="ARBA" id="ARBA00022833"/>
    </source>
</evidence>
<evidence type="ECO:0000313" key="7">
    <source>
        <dbReference type="EMBL" id="JAD27519.1"/>
    </source>
</evidence>
<dbReference type="InterPro" id="IPR013083">
    <property type="entry name" value="Znf_RING/FYVE/PHD"/>
</dbReference>
<dbReference type="GO" id="GO:0061665">
    <property type="term" value="F:SUMO ligase activity"/>
    <property type="evidence" value="ECO:0007669"/>
    <property type="project" value="TreeGrafter"/>
</dbReference>
<feature type="compositionally biased region" description="Low complexity" evidence="5">
    <location>
        <begin position="432"/>
        <end position="443"/>
    </location>
</feature>
<dbReference type="PANTHER" id="PTHR10782:SF4">
    <property type="entry name" value="TONALLI, ISOFORM E"/>
    <property type="match status" value="1"/>
</dbReference>
<dbReference type="GO" id="GO:0008270">
    <property type="term" value="F:zinc ion binding"/>
    <property type="evidence" value="ECO:0007669"/>
    <property type="project" value="UniProtKB-KW"/>
</dbReference>
<keyword evidence="2 4" id="KW-0863">Zinc-finger</keyword>
<feature type="domain" description="SP-RING-type" evidence="6">
    <location>
        <begin position="1"/>
        <end position="39"/>
    </location>
</feature>
<evidence type="ECO:0000256" key="5">
    <source>
        <dbReference type="SAM" id="MobiDB-lite"/>
    </source>
</evidence>
<reference evidence="7" key="1">
    <citation type="submission" date="2014-09" db="EMBL/GenBank/DDBJ databases">
        <authorList>
            <person name="Magalhaes I.L.F."/>
            <person name="Oliveira U."/>
            <person name="Santos F.R."/>
            <person name="Vidigal T.H.D.A."/>
            <person name="Brescovit A.D."/>
            <person name="Santos A.J."/>
        </authorList>
    </citation>
    <scope>NUCLEOTIDE SEQUENCE</scope>
    <source>
        <tissue evidence="7">Shoot tissue taken approximately 20 cm above the soil surface</tissue>
    </source>
</reference>
<dbReference type="InterPro" id="IPR004181">
    <property type="entry name" value="Znf_MIZ"/>
</dbReference>
<dbReference type="AlphaFoldDB" id="A0A0A8YM03"/>
<evidence type="ECO:0000256" key="4">
    <source>
        <dbReference type="PROSITE-ProRule" id="PRU00452"/>
    </source>
</evidence>
<name>A0A0A8YM03_ARUDO</name>
<accession>A0A0A8YM03</accession>
<dbReference type="EMBL" id="GBRH01270376">
    <property type="protein sequence ID" value="JAD27519.1"/>
    <property type="molecule type" value="Transcribed_RNA"/>
</dbReference>
<evidence type="ECO:0000256" key="1">
    <source>
        <dbReference type="ARBA" id="ARBA00022723"/>
    </source>
</evidence>
<dbReference type="PROSITE" id="PS51044">
    <property type="entry name" value="ZF_SP_RING"/>
    <property type="match status" value="1"/>
</dbReference>
<dbReference type="Gene3D" id="3.30.40.10">
    <property type="entry name" value="Zinc/RING finger domain, C3HC4 (zinc finger)"/>
    <property type="match status" value="1"/>
</dbReference>
<feature type="compositionally biased region" description="Polar residues" evidence="5">
    <location>
        <begin position="461"/>
        <end position="471"/>
    </location>
</feature>
<reference evidence="7" key="2">
    <citation type="journal article" date="2015" name="Data Brief">
        <title>Shoot transcriptome of the giant reed, Arundo donax.</title>
        <authorList>
            <person name="Barrero R.A."/>
            <person name="Guerrero F.D."/>
            <person name="Moolhuijzen P."/>
            <person name="Goolsby J.A."/>
            <person name="Tidwell J."/>
            <person name="Bellgard S.E."/>
            <person name="Bellgard M.I."/>
        </authorList>
    </citation>
    <scope>NUCLEOTIDE SEQUENCE</scope>
    <source>
        <tissue evidence="7">Shoot tissue taken approximately 20 cm above the soil surface</tissue>
    </source>
</reference>
<keyword evidence="1" id="KW-0479">Metal-binding</keyword>